<name>A0ABQ2UQK6_9ACTN</name>
<sequence length="44" mass="4598">MEGLLAGVEPDRFAEVLAGAEAAARAQFPDEDVLTVLRRVLSGG</sequence>
<accession>A0ABQ2UQK6</accession>
<dbReference type="EMBL" id="BMRP01000002">
    <property type="protein sequence ID" value="GGU48278.1"/>
    <property type="molecule type" value="Genomic_DNA"/>
</dbReference>
<proteinExistence type="predicted"/>
<dbReference type="RefSeq" id="WP_268249807.1">
    <property type="nucleotide sequence ID" value="NZ_BMRP01000002.1"/>
</dbReference>
<reference evidence="2" key="1">
    <citation type="journal article" date="2019" name="Int. J. Syst. Evol. Microbiol.">
        <title>The Global Catalogue of Microorganisms (GCM) 10K type strain sequencing project: providing services to taxonomists for standard genome sequencing and annotation.</title>
        <authorList>
            <consortium name="The Broad Institute Genomics Platform"/>
            <consortium name="The Broad Institute Genome Sequencing Center for Infectious Disease"/>
            <person name="Wu L."/>
            <person name="Ma J."/>
        </authorList>
    </citation>
    <scope>NUCLEOTIDE SEQUENCE [LARGE SCALE GENOMIC DNA]</scope>
    <source>
        <strain evidence="2">JCM 3399</strain>
    </source>
</reference>
<dbReference type="Proteomes" id="UP000654471">
    <property type="component" value="Unassembled WGS sequence"/>
</dbReference>
<evidence type="ECO:0000313" key="1">
    <source>
        <dbReference type="EMBL" id="GGU48278.1"/>
    </source>
</evidence>
<evidence type="ECO:0000313" key="2">
    <source>
        <dbReference type="Proteomes" id="UP000654471"/>
    </source>
</evidence>
<organism evidence="1 2">
    <name type="scientific">Streptomyces albospinus</name>
    <dbReference type="NCBI Taxonomy" id="285515"/>
    <lineage>
        <taxon>Bacteria</taxon>
        <taxon>Bacillati</taxon>
        <taxon>Actinomycetota</taxon>
        <taxon>Actinomycetes</taxon>
        <taxon>Kitasatosporales</taxon>
        <taxon>Streptomycetaceae</taxon>
        <taxon>Streptomyces</taxon>
    </lineage>
</organism>
<keyword evidence="2" id="KW-1185">Reference proteome</keyword>
<gene>
    <name evidence="1" type="ORF">GCM10010211_10610</name>
</gene>
<comment type="caution">
    <text evidence="1">The sequence shown here is derived from an EMBL/GenBank/DDBJ whole genome shotgun (WGS) entry which is preliminary data.</text>
</comment>
<protein>
    <submittedName>
        <fullName evidence="1">Uncharacterized protein</fullName>
    </submittedName>
</protein>